<dbReference type="AlphaFoldDB" id="A0A1A6ADR3"/>
<dbReference type="STRING" id="1296121.A0A1A6ADR3"/>
<evidence type="ECO:0000256" key="6">
    <source>
        <dbReference type="ARBA" id="ARBA00022909"/>
    </source>
</evidence>
<feature type="domain" description="Glutamine amidotransferase" evidence="11">
    <location>
        <begin position="10"/>
        <end position="217"/>
    </location>
</feature>
<sequence>MERPVLPRTLILDYYDSYTNNLLCLFTQLYGDAEVLQKVVVIKADKYSWSEFQQQVLPNIDCVILSPGPGRPDNPSDIAFGLDLLRLHPIPILGVCLGHQAIGVAFGAQIINTPAITHGHVVLIKPAEPKIGLFDSPFWQTSGNQDEFEVVVYNSLTIDPATIPNELEVTARSVPTLDRPSTVQGVRHREYPIWGVQYHPESISSTRGSALLQSFLSEVNKYHSSPPSFPPLSSHIISSCAYRVSAASRSRPSTRPSSALPTPPVTPSPSRTPSRIGQRRSGLRLLEKRLGELGKGLRTQDVYESLVQKRRGSRKGKEKATGQVWLDGQTVRLPTRATTTSLANPEFLLTYCLASRKVTLHRSDLPPSHLILSEITFWDWFSAGSQALTAALGESSKEGWRGGWVGYFGYEMKAESLQGYKRPPRVDAQAAEEVDACWGWVDRLTERTDAGEWIVRGVLRHPSDPLNSDTDEDSEDISMIDWLRSHDVTFGVTSNEWDEYLQDVEMVLGSVSPASTIPATSFPPFRPNATGSDYRERIDACREAIRQGESYELTLTTKFSASSPNLNPYSLYLRLRTFNPAYYSTYLHFPSLTTPRGSGLSILSSSPERFLKIDKSRRVEMMPIKGTRARIKPGQCVDAQIGEELRTDHKERAENLMIVDLIRSDLLSCCTPSTVSVPKLIALESYGVHNLVTTVQGTLAENVGSVECVRRCFPPGSMTGAPKLRSVQMLDDFEAEKRRGIYSGCLGYISIDGVSDLSVVIRSIVAEGEQLSIGAGGAITWLSDRDKEWDEVLTKVGSVVGKLEGY</sequence>
<dbReference type="SUPFAM" id="SSF52317">
    <property type="entry name" value="Class I glutamine amidotransferase-like"/>
    <property type="match status" value="1"/>
</dbReference>
<dbReference type="VEuPathDB" id="FungiDB:I303_00022"/>
<dbReference type="EC" id="2.6.1.85" evidence="4"/>
<comment type="pathway">
    <text evidence="2">Cofactor biosynthesis; tetrahydrofolate biosynthesis; 4-aminobenzoate from chorismate: step 1/2.</text>
</comment>
<accession>A0A1A6ADR3</accession>
<evidence type="ECO:0000256" key="9">
    <source>
        <dbReference type="ARBA" id="ARBA00031904"/>
    </source>
</evidence>
<evidence type="ECO:0000256" key="1">
    <source>
        <dbReference type="ARBA" id="ARBA00001000"/>
    </source>
</evidence>
<dbReference type="GO" id="GO:0005737">
    <property type="term" value="C:cytoplasm"/>
    <property type="evidence" value="ECO:0007669"/>
    <property type="project" value="TreeGrafter"/>
</dbReference>
<organism evidence="13">
    <name type="scientific">Kwoniella dejecticola CBS 10117</name>
    <dbReference type="NCBI Taxonomy" id="1296121"/>
    <lineage>
        <taxon>Eukaryota</taxon>
        <taxon>Fungi</taxon>
        <taxon>Dikarya</taxon>
        <taxon>Basidiomycota</taxon>
        <taxon>Agaricomycotina</taxon>
        <taxon>Tremellomycetes</taxon>
        <taxon>Tremellales</taxon>
        <taxon>Cryptococcaceae</taxon>
        <taxon>Kwoniella</taxon>
    </lineage>
</organism>
<dbReference type="PROSITE" id="PS51273">
    <property type="entry name" value="GATASE_TYPE_1"/>
    <property type="match status" value="1"/>
</dbReference>
<dbReference type="PANTHER" id="PTHR11236:SF18">
    <property type="entry name" value="AMINODEOXYCHORISMATE SYNTHASE"/>
    <property type="match status" value="1"/>
</dbReference>
<reference evidence="13" key="1">
    <citation type="submission" date="2013-07" db="EMBL/GenBank/DDBJ databases">
        <title>The Genome Sequence of Cryptococcus dejecticola CBS10117.</title>
        <authorList>
            <consortium name="The Broad Institute Genome Sequencing Platform"/>
            <person name="Cuomo C."/>
            <person name="Litvintseva A."/>
            <person name="Chen Y."/>
            <person name="Heitman J."/>
            <person name="Sun S."/>
            <person name="Springer D."/>
            <person name="Dromer F."/>
            <person name="Young S.K."/>
            <person name="Zeng Q."/>
            <person name="Gargeya S."/>
            <person name="Fitzgerald M."/>
            <person name="Abouelleil A."/>
            <person name="Alvarado L."/>
            <person name="Berlin A.M."/>
            <person name="Chapman S.B."/>
            <person name="Dewar J."/>
            <person name="Goldberg J."/>
            <person name="Griggs A."/>
            <person name="Gujja S."/>
            <person name="Hansen M."/>
            <person name="Howarth C."/>
            <person name="Imamovic A."/>
            <person name="Larimer J."/>
            <person name="McCowan C."/>
            <person name="Murphy C."/>
            <person name="Pearson M."/>
            <person name="Priest M."/>
            <person name="Roberts A."/>
            <person name="Saif S."/>
            <person name="Shea T."/>
            <person name="Sykes S."/>
            <person name="Wortman J."/>
            <person name="Nusbaum C."/>
            <person name="Birren B."/>
        </authorList>
    </citation>
    <scope>NUCLEOTIDE SEQUENCE [LARGE SCALE GENOMIC DNA]</scope>
    <source>
        <strain evidence="13">CBS 10117</strain>
    </source>
</reference>
<feature type="domain" description="Chorismate-utilising enzyme C-terminal" evidence="12">
    <location>
        <begin position="532"/>
        <end position="795"/>
    </location>
</feature>
<dbReference type="Pfam" id="PF00117">
    <property type="entry name" value="GATase"/>
    <property type="match status" value="1"/>
</dbReference>
<feature type="compositionally biased region" description="Low complexity" evidence="10">
    <location>
        <begin position="247"/>
        <end position="260"/>
    </location>
</feature>
<dbReference type="InterPro" id="IPR019999">
    <property type="entry name" value="Anth_synth_I-like"/>
</dbReference>
<dbReference type="PRINTS" id="PR00097">
    <property type="entry name" value="ANTSNTHASEII"/>
</dbReference>
<dbReference type="InterPro" id="IPR029062">
    <property type="entry name" value="Class_I_gatase-like"/>
</dbReference>
<dbReference type="NCBIfam" id="TIGR00566">
    <property type="entry name" value="trpG_papA"/>
    <property type="match status" value="1"/>
</dbReference>
<evidence type="ECO:0000259" key="11">
    <source>
        <dbReference type="Pfam" id="PF00117"/>
    </source>
</evidence>
<dbReference type="Pfam" id="PF00425">
    <property type="entry name" value="Chorismate_bind"/>
    <property type="match status" value="1"/>
</dbReference>
<gene>
    <name evidence="13" type="ORF">I303_00022</name>
</gene>
<evidence type="ECO:0000259" key="12">
    <source>
        <dbReference type="Pfam" id="PF00425"/>
    </source>
</evidence>
<dbReference type="GO" id="GO:0000162">
    <property type="term" value="P:L-tryptophan biosynthetic process"/>
    <property type="evidence" value="ECO:0007669"/>
    <property type="project" value="TreeGrafter"/>
</dbReference>
<dbReference type="PRINTS" id="PR00099">
    <property type="entry name" value="CPSGATASE"/>
</dbReference>
<dbReference type="CDD" id="cd01743">
    <property type="entry name" value="GATase1_Anthranilate_Synthase"/>
    <property type="match status" value="1"/>
</dbReference>
<keyword evidence="5" id="KW-0808">Transferase</keyword>
<dbReference type="SUPFAM" id="SSF56322">
    <property type="entry name" value="ADC synthase"/>
    <property type="match status" value="1"/>
</dbReference>
<keyword evidence="6" id="KW-0289">Folate biosynthesis</keyword>
<proteinExistence type="inferred from homology"/>
<dbReference type="PRINTS" id="PR00096">
    <property type="entry name" value="GATASE"/>
</dbReference>
<dbReference type="PANTHER" id="PTHR11236">
    <property type="entry name" value="AMINOBENZOATE/ANTHRANILATE SYNTHASE"/>
    <property type="match status" value="1"/>
</dbReference>
<dbReference type="GO" id="GO:0008153">
    <property type="term" value="P:4-aminobenzoate biosynthetic process"/>
    <property type="evidence" value="ECO:0007669"/>
    <property type="project" value="TreeGrafter"/>
</dbReference>
<evidence type="ECO:0000313" key="13">
    <source>
        <dbReference type="EMBL" id="OBR88211.1"/>
    </source>
</evidence>
<dbReference type="GO" id="GO:0046820">
    <property type="term" value="F:4-amino-4-deoxychorismate synthase activity"/>
    <property type="evidence" value="ECO:0007669"/>
    <property type="project" value="UniProtKB-EC"/>
</dbReference>
<dbReference type="GO" id="GO:0046656">
    <property type="term" value="P:folic acid biosynthetic process"/>
    <property type="evidence" value="ECO:0007669"/>
    <property type="project" value="UniProtKB-KW"/>
</dbReference>
<dbReference type="InterPro" id="IPR015890">
    <property type="entry name" value="Chorismate_C"/>
</dbReference>
<dbReference type="EMBL" id="KI894027">
    <property type="protein sequence ID" value="OBR88211.1"/>
    <property type="molecule type" value="Genomic_DNA"/>
</dbReference>
<evidence type="ECO:0000256" key="8">
    <source>
        <dbReference type="ARBA" id="ARBA00031329"/>
    </source>
</evidence>
<dbReference type="UniPathway" id="UPA00077">
    <property type="reaction ID" value="UER00149"/>
</dbReference>
<dbReference type="GO" id="GO:0046654">
    <property type="term" value="P:tetrahydrofolate biosynthetic process"/>
    <property type="evidence" value="ECO:0007669"/>
    <property type="project" value="UniProtKB-UniPathway"/>
</dbReference>
<feature type="region of interest" description="Disordered" evidence="10">
    <location>
        <begin position="247"/>
        <end position="281"/>
    </location>
</feature>
<dbReference type="InterPro" id="IPR006221">
    <property type="entry name" value="TrpG/PapA_dom"/>
</dbReference>
<dbReference type="InterPro" id="IPR005801">
    <property type="entry name" value="ADC_synthase"/>
</dbReference>
<evidence type="ECO:0000256" key="4">
    <source>
        <dbReference type="ARBA" id="ARBA00013139"/>
    </source>
</evidence>
<protein>
    <recommendedName>
        <fullName evidence="4">aminodeoxychorismate synthase</fullName>
        <ecNumber evidence="4">2.6.1.85</ecNumber>
    </recommendedName>
    <alternativeName>
        <fullName evidence="8">Para-aminobenzoate synthase</fullName>
    </alternativeName>
    <alternativeName>
        <fullName evidence="9">p-aminobenzoic acid synthase</fullName>
    </alternativeName>
</protein>
<evidence type="ECO:0000256" key="10">
    <source>
        <dbReference type="SAM" id="MobiDB-lite"/>
    </source>
</evidence>
<dbReference type="Gene3D" id="3.40.50.880">
    <property type="match status" value="1"/>
</dbReference>
<keyword evidence="7" id="KW-0315">Glutamine amidotransferase</keyword>
<dbReference type="OrthoDB" id="64220at2759"/>
<dbReference type="InterPro" id="IPR017926">
    <property type="entry name" value="GATASE"/>
</dbReference>
<comment type="similarity">
    <text evidence="3">In the C-terminal section; belongs to the anthranilate synthase component I family.</text>
</comment>
<evidence type="ECO:0000256" key="3">
    <source>
        <dbReference type="ARBA" id="ARBA00005970"/>
    </source>
</evidence>
<dbReference type="Gene3D" id="3.60.120.10">
    <property type="entry name" value="Anthranilate synthase"/>
    <property type="match status" value="1"/>
</dbReference>
<comment type="catalytic activity">
    <reaction evidence="1">
        <text>chorismate + L-glutamine = 4-amino-4-deoxychorismate + L-glutamate</text>
        <dbReference type="Rhea" id="RHEA:11672"/>
        <dbReference type="ChEBI" id="CHEBI:29748"/>
        <dbReference type="ChEBI" id="CHEBI:29985"/>
        <dbReference type="ChEBI" id="CHEBI:58359"/>
        <dbReference type="ChEBI" id="CHEBI:58406"/>
        <dbReference type="EC" id="2.6.1.85"/>
    </reaction>
</comment>
<evidence type="ECO:0000256" key="5">
    <source>
        <dbReference type="ARBA" id="ARBA00022679"/>
    </source>
</evidence>
<evidence type="ECO:0000256" key="7">
    <source>
        <dbReference type="ARBA" id="ARBA00022962"/>
    </source>
</evidence>
<name>A0A1A6ADR3_9TREE</name>
<evidence type="ECO:0000256" key="2">
    <source>
        <dbReference type="ARBA" id="ARBA00005009"/>
    </source>
</evidence>